<dbReference type="SUPFAM" id="SSF51679">
    <property type="entry name" value="Bacterial luciferase-like"/>
    <property type="match status" value="1"/>
</dbReference>
<protein>
    <recommendedName>
        <fullName evidence="3">LLM class flavin-dependent oxidoreductase</fullName>
    </recommendedName>
</protein>
<comment type="caution">
    <text evidence="1">The sequence shown here is derived from an EMBL/GenBank/DDBJ whole genome shotgun (WGS) entry which is preliminary data.</text>
</comment>
<dbReference type="InterPro" id="IPR036661">
    <property type="entry name" value="Luciferase-like_sf"/>
</dbReference>
<feature type="non-terminal residue" evidence="1">
    <location>
        <position position="1"/>
    </location>
</feature>
<sequence length="191" mass="20955">QAYKEAAENPTEILGDYQNNNVMMTNGVICLNDRKRAREIALKGNAGYLVTLVNLYHDTMPKSADGITWPTPPTDLSSLGGDELLDQLIAGGYMLCGTPEEVCEQIEAYQEVGCDQLVFGISATMSHEENLEMVEIFGDKVIPEFDKNPEHSTAVYRRNAQGPKYPPFNGPVNPDLVHTVLPESAIIGLNV</sequence>
<organism evidence="1 2">
    <name type="scientific">Streptodolium elevatio</name>
    <dbReference type="NCBI Taxonomy" id="3157996"/>
    <lineage>
        <taxon>Bacteria</taxon>
        <taxon>Bacillati</taxon>
        <taxon>Actinomycetota</taxon>
        <taxon>Actinomycetes</taxon>
        <taxon>Kitasatosporales</taxon>
        <taxon>Streptomycetaceae</taxon>
        <taxon>Streptodolium</taxon>
    </lineage>
</organism>
<proteinExistence type="predicted"/>
<keyword evidence="2" id="KW-1185">Reference proteome</keyword>
<dbReference type="Proteomes" id="UP001551482">
    <property type="component" value="Unassembled WGS sequence"/>
</dbReference>
<accession>A0ABV3DWU7</accession>
<dbReference type="Gene3D" id="3.20.20.30">
    <property type="entry name" value="Luciferase-like domain"/>
    <property type="match status" value="1"/>
</dbReference>
<dbReference type="EMBL" id="JBEZFP010000265">
    <property type="protein sequence ID" value="MEU8140203.1"/>
    <property type="molecule type" value="Genomic_DNA"/>
</dbReference>
<evidence type="ECO:0008006" key="3">
    <source>
        <dbReference type="Google" id="ProtNLM"/>
    </source>
</evidence>
<reference evidence="1 2" key="1">
    <citation type="submission" date="2024-06" db="EMBL/GenBank/DDBJ databases">
        <title>The Natural Products Discovery Center: Release of the First 8490 Sequenced Strains for Exploring Actinobacteria Biosynthetic Diversity.</title>
        <authorList>
            <person name="Kalkreuter E."/>
            <person name="Kautsar S.A."/>
            <person name="Yang D."/>
            <person name="Bader C.D."/>
            <person name="Teijaro C.N."/>
            <person name="Fluegel L."/>
            <person name="Davis C.M."/>
            <person name="Simpson J.R."/>
            <person name="Lauterbach L."/>
            <person name="Steele A.D."/>
            <person name="Gui C."/>
            <person name="Meng S."/>
            <person name="Li G."/>
            <person name="Viehrig K."/>
            <person name="Ye F."/>
            <person name="Su P."/>
            <person name="Kiefer A.F."/>
            <person name="Nichols A."/>
            <person name="Cepeda A.J."/>
            <person name="Yan W."/>
            <person name="Fan B."/>
            <person name="Jiang Y."/>
            <person name="Adhikari A."/>
            <person name="Zheng C.-J."/>
            <person name="Schuster L."/>
            <person name="Cowan T.M."/>
            <person name="Smanski M.J."/>
            <person name="Chevrette M.G."/>
            <person name="De Carvalho L.P.S."/>
            <person name="Shen B."/>
        </authorList>
    </citation>
    <scope>NUCLEOTIDE SEQUENCE [LARGE SCALE GENOMIC DNA]</scope>
    <source>
        <strain evidence="1 2">NPDC048946</strain>
    </source>
</reference>
<evidence type="ECO:0000313" key="1">
    <source>
        <dbReference type="EMBL" id="MEU8140203.1"/>
    </source>
</evidence>
<name>A0ABV3DWU7_9ACTN</name>
<evidence type="ECO:0000313" key="2">
    <source>
        <dbReference type="Proteomes" id="UP001551482"/>
    </source>
</evidence>
<gene>
    <name evidence="1" type="ORF">AB0C36_42815</name>
</gene>